<dbReference type="Gene3D" id="3.30.565.10">
    <property type="entry name" value="Histidine kinase-like ATPase, C-terminal domain"/>
    <property type="match status" value="1"/>
</dbReference>
<protein>
    <submittedName>
        <fullName evidence="3">ATP-binding protein</fullName>
    </submittedName>
</protein>
<dbReference type="InterPro" id="IPR050267">
    <property type="entry name" value="Anti-sigma-factor_SerPK"/>
</dbReference>
<keyword evidence="1" id="KW-0418">Kinase</keyword>
<accession>A0A6H9UST2</accession>
<dbReference type="PANTHER" id="PTHR35526:SF3">
    <property type="entry name" value="ANTI-SIGMA-F FACTOR RSBW"/>
    <property type="match status" value="1"/>
</dbReference>
<dbReference type="Proteomes" id="UP000442707">
    <property type="component" value="Unassembled WGS sequence"/>
</dbReference>
<keyword evidence="1" id="KW-0723">Serine/threonine-protein kinase</keyword>
<dbReference type="AlphaFoldDB" id="A0A6H9UST2"/>
<dbReference type="EMBL" id="VZRB01000034">
    <property type="protein sequence ID" value="KAB1141112.1"/>
    <property type="molecule type" value="Genomic_DNA"/>
</dbReference>
<keyword evidence="1" id="KW-0808">Transferase</keyword>
<name>A0A6H9UST2_9ACTN</name>
<dbReference type="RefSeq" id="WP_150955669.1">
    <property type="nucleotide sequence ID" value="NZ_VZRB01000034.1"/>
</dbReference>
<reference evidence="3 4" key="1">
    <citation type="submission" date="2019-09" db="EMBL/GenBank/DDBJ databases">
        <title>Screening of Novel Bioactive Compounds from Soil-Associated.</title>
        <authorList>
            <person name="Zhao S."/>
        </authorList>
    </citation>
    <scope>NUCLEOTIDE SEQUENCE [LARGE SCALE GENOMIC DNA]</scope>
    <source>
        <strain evidence="3 4">HIT-DPA4</strain>
    </source>
</reference>
<dbReference type="InterPro" id="IPR003594">
    <property type="entry name" value="HATPase_dom"/>
</dbReference>
<dbReference type="GO" id="GO:0004674">
    <property type="term" value="F:protein serine/threonine kinase activity"/>
    <property type="evidence" value="ECO:0007669"/>
    <property type="project" value="UniProtKB-KW"/>
</dbReference>
<comment type="caution">
    <text evidence="3">The sequence shown here is derived from an EMBL/GenBank/DDBJ whole genome shotgun (WGS) entry which is preliminary data.</text>
</comment>
<organism evidence="3 4">
    <name type="scientific">Streptomyces luteolifulvus</name>
    <dbReference type="NCBI Taxonomy" id="2615112"/>
    <lineage>
        <taxon>Bacteria</taxon>
        <taxon>Bacillati</taxon>
        <taxon>Actinomycetota</taxon>
        <taxon>Actinomycetes</taxon>
        <taxon>Kitasatosporales</taxon>
        <taxon>Streptomycetaceae</taxon>
        <taxon>Streptomyces</taxon>
    </lineage>
</organism>
<dbReference type="Pfam" id="PF13581">
    <property type="entry name" value="HATPase_c_2"/>
    <property type="match status" value="1"/>
</dbReference>
<proteinExistence type="predicted"/>
<gene>
    <name evidence="3" type="ORF">F7R91_33385</name>
</gene>
<keyword evidence="3" id="KW-0067">ATP-binding</keyword>
<dbReference type="SUPFAM" id="SSF55874">
    <property type="entry name" value="ATPase domain of HSP90 chaperone/DNA topoisomerase II/histidine kinase"/>
    <property type="match status" value="1"/>
</dbReference>
<keyword evidence="3" id="KW-0547">Nucleotide-binding</keyword>
<dbReference type="GO" id="GO:0005524">
    <property type="term" value="F:ATP binding"/>
    <property type="evidence" value="ECO:0007669"/>
    <property type="project" value="UniProtKB-KW"/>
</dbReference>
<dbReference type="PANTHER" id="PTHR35526">
    <property type="entry name" value="ANTI-SIGMA-F FACTOR RSBW-RELATED"/>
    <property type="match status" value="1"/>
</dbReference>
<sequence length="145" mass="15965">MTMATAEDRPTGHEGYSVTMTCEAETVPEARRLVHQSCTQWGLASETAQTAALIMSELVTNALKHGRSHSIRVRIERPTTDRVLVAVIDRLRASGALEPRSPVPEDASGRGLVLVDTLADRWGTTLLPWGKRVWAEILVKHEADQ</sequence>
<evidence type="ECO:0000259" key="2">
    <source>
        <dbReference type="Pfam" id="PF13581"/>
    </source>
</evidence>
<evidence type="ECO:0000313" key="3">
    <source>
        <dbReference type="EMBL" id="KAB1141112.1"/>
    </source>
</evidence>
<evidence type="ECO:0000313" key="4">
    <source>
        <dbReference type="Proteomes" id="UP000442707"/>
    </source>
</evidence>
<feature type="domain" description="Histidine kinase/HSP90-like ATPase" evidence="2">
    <location>
        <begin position="23"/>
        <end position="122"/>
    </location>
</feature>
<keyword evidence="4" id="KW-1185">Reference proteome</keyword>
<dbReference type="CDD" id="cd16936">
    <property type="entry name" value="HATPase_RsbW-like"/>
    <property type="match status" value="1"/>
</dbReference>
<dbReference type="InterPro" id="IPR036890">
    <property type="entry name" value="HATPase_C_sf"/>
</dbReference>
<evidence type="ECO:0000256" key="1">
    <source>
        <dbReference type="ARBA" id="ARBA00022527"/>
    </source>
</evidence>